<evidence type="ECO:0000313" key="3">
    <source>
        <dbReference type="Proteomes" id="UP000608522"/>
    </source>
</evidence>
<comment type="caution">
    <text evidence="2">The sequence shown here is derived from an EMBL/GenBank/DDBJ whole genome shotgun (WGS) entry which is preliminary data.</text>
</comment>
<evidence type="ECO:0000313" key="2">
    <source>
        <dbReference type="EMBL" id="GHI74463.1"/>
    </source>
</evidence>
<protein>
    <submittedName>
        <fullName evidence="2">Uncharacterized protein</fullName>
    </submittedName>
</protein>
<evidence type="ECO:0000256" key="1">
    <source>
        <dbReference type="SAM" id="MobiDB-lite"/>
    </source>
</evidence>
<dbReference type="EMBL" id="BNED01000001">
    <property type="protein sequence ID" value="GHI74463.1"/>
    <property type="molecule type" value="Genomic_DNA"/>
</dbReference>
<reference evidence="3" key="1">
    <citation type="submission" date="2023-07" db="EMBL/GenBank/DDBJ databases">
        <title>Whole genome shotgun sequence of Streptomyces spororaveus NBRC 15456.</title>
        <authorList>
            <person name="Komaki H."/>
            <person name="Tamura T."/>
        </authorList>
    </citation>
    <scope>NUCLEOTIDE SEQUENCE [LARGE SCALE GENOMIC DNA]</scope>
    <source>
        <strain evidence="3">NBRC 15456</strain>
    </source>
</reference>
<feature type="region of interest" description="Disordered" evidence="1">
    <location>
        <begin position="49"/>
        <end position="70"/>
    </location>
</feature>
<name>A0ABQ3T250_9ACTN</name>
<dbReference type="Proteomes" id="UP000608522">
    <property type="component" value="Unassembled WGS sequence"/>
</dbReference>
<keyword evidence="3" id="KW-1185">Reference proteome</keyword>
<organism evidence="2 3">
    <name type="scientific">Streptomyces spororaveus</name>
    <dbReference type="NCBI Taxonomy" id="284039"/>
    <lineage>
        <taxon>Bacteria</taxon>
        <taxon>Bacillati</taxon>
        <taxon>Actinomycetota</taxon>
        <taxon>Actinomycetes</taxon>
        <taxon>Kitasatosporales</taxon>
        <taxon>Streptomycetaceae</taxon>
        <taxon>Streptomyces</taxon>
    </lineage>
</organism>
<accession>A0ABQ3T250</accession>
<dbReference type="RefSeq" id="WP_202197104.1">
    <property type="nucleotide sequence ID" value="NZ_BAAATO010000053.1"/>
</dbReference>
<sequence length="98" mass="10995">MARWSSVRQCLLEAGALCLRWEFDGTYIAASDSKTVPWERTYWTDDNGRLVGKAKGHPGQKRTVAPWEPRKPAPAEADIADVYLTGYFGPLASVLRRL</sequence>
<gene>
    <name evidence="2" type="ORF">Sspor_00240</name>
</gene>
<proteinExistence type="predicted"/>